<feature type="compositionally biased region" description="Low complexity" evidence="1">
    <location>
        <begin position="30"/>
        <end position="39"/>
    </location>
</feature>
<feature type="compositionally biased region" description="Basic residues" evidence="1">
    <location>
        <begin position="73"/>
        <end position="88"/>
    </location>
</feature>
<evidence type="ECO:0000313" key="3">
    <source>
        <dbReference type="Proteomes" id="UP000284403"/>
    </source>
</evidence>
<organism evidence="2 3">
    <name type="scientific">Trypanosoma conorhini</name>
    <dbReference type="NCBI Taxonomy" id="83891"/>
    <lineage>
        <taxon>Eukaryota</taxon>
        <taxon>Discoba</taxon>
        <taxon>Euglenozoa</taxon>
        <taxon>Kinetoplastea</taxon>
        <taxon>Metakinetoplastina</taxon>
        <taxon>Trypanosomatida</taxon>
        <taxon>Trypanosomatidae</taxon>
        <taxon>Trypanosoma</taxon>
    </lineage>
</organism>
<accession>A0A422QCQ7</accession>
<protein>
    <submittedName>
        <fullName evidence="2">Uncharacterized protein</fullName>
    </submittedName>
</protein>
<dbReference type="AlphaFoldDB" id="A0A422QCQ7"/>
<gene>
    <name evidence="2" type="ORF">Tco025E_00099</name>
</gene>
<dbReference type="Proteomes" id="UP000284403">
    <property type="component" value="Unassembled WGS sequence"/>
</dbReference>
<dbReference type="GeneID" id="40313710"/>
<dbReference type="EMBL" id="MKKU01000001">
    <property type="protein sequence ID" value="RNF27715.1"/>
    <property type="molecule type" value="Genomic_DNA"/>
</dbReference>
<sequence length="136" mass="15118">MCRAGPHSTAAPGRSVPPSDCGPFRACLHAPSALPLLPRSPRREAERVGGKKEGGKKEKKRGCVGDSSPAAGKARRGPHRGRVRHHPAQVKSGHTRNELFLITTRMTYKNNEATRERTKRRKLQRTKDLKTKKKKN</sequence>
<evidence type="ECO:0000256" key="1">
    <source>
        <dbReference type="SAM" id="MobiDB-lite"/>
    </source>
</evidence>
<feature type="compositionally biased region" description="Basic residues" evidence="1">
    <location>
        <begin position="117"/>
        <end position="136"/>
    </location>
</feature>
<name>A0A422QCQ7_9TRYP</name>
<feature type="compositionally biased region" description="Basic and acidic residues" evidence="1">
    <location>
        <begin position="41"/>
        <end position="56"/>
    </location>
</feature>
<evidence type="ECO:0000313" key="2">
    <source>
        <dbReference type="EMBL" id="RNF27715.1"/>
    </source>
</evidence>
<keyword evidence="3" id="KW-1185">Reference proteome</keyword>
<comment type="caution">
    <text evidence="2">The sequence shown here is derived from an EMBL/GenBank/DDBJ whole genome shotgun (WGS) entry which is preliminary data.</text>
</comment>
<dbReference type="RefSeq" id="XP_029232921.1">
    <property type="nucleotide sequence ID" value="XM_029367048.1"/>
</dbReference>
<reference evidence="2 3" key="1">
    <citation type="journal article" date="2018" name="BMC Genomics">
        <title>Genomic comparison of Trypanosoma conorhini and Trypanosoma rangeli to Trypanosoma cruzi strains of high and low virulence.</title>
        <authorList>
            <person name="Bradwell K.R."/>
            <person name="Koparde V.N."/>
            <person name="Matveyev A.V."/>
            <person name="Serrano M.G."/>
            <person name="Alves J.M."/>
            <person name="Parikh H."/>
            <person name="Huang B."/>
            <person name="Lee V."/>
            <person name="Espinosa-Alvarez O."/>
            <person name="Ortiz P.A."/>
            <person name="Costa-Martins A.G."/>
            <person name="Teixeira M.M."/>
            <person name="Buck G.A."/>
        </authorList>
    </citation>
    <scope>NUCLEOTIDE SEQUENCE [LARGE SCALE GENOMIC DNA]</scope>
    <source>
        <strain evidence="2 3">025E</strain>
    </source>
</reference>
<proteinExistence type="predicted"/>
<feature type="region of interest" description="Disordered" evidence="1">
    <location>
        <begin position="1"/>
        <end position="136"/>
    </location>
</feature>